<evidence type="ECO:0000256" key="1">
    <source>
        <dbReference type="SAM" id="MobiDB-lite"/>
    </source>
</evidence>
<evidence type="ECO:0000313" key="2">
    <source>
        <dbReference type="EMBL" id="KAK4039593.1"/>
    </source>
</evidence>
<dbReference type="EMBL" id="MU854397">
    <property type="protein sequence ID" value="KAK4039593.1"/>
    <property type="molecule type" value="Genomic_DNA"/>
</dbReference>
<dbReference type="AlphaFoldDB" id="A0AAN6SRQ6"/>
<feature type="region of interest" description="Disordered" evidence="1">
    <location>
        <begin position="1"/>
        <end position="20"/>
    </location>
</feature>
<sequence>MSPHATQGTAAGGEEGRTPRHWIMGREAFEQRMPHHDGIKALWETRWKLPCSKSLYPFHDGAYEDFAPIFEELIT</sequence>
<organism evidence="2 3">
    <name type="scientific">Parachaetomium inaequale</name>
    <dbReference type="NCBI Taxonomy" id="2588326"/>
    <lineage>
        <taxon>Eukaryota</taxon>
        <taxon>Fungi</taxon>
        <taxon>Dikarya</taxon>
        <taxon>Ascomycota</taxon>
        <taxon>Pezizomycotina</taxon>
        <taxon>Sordariomycetes</taxon>
        <taxon>Sordariomycetidae</taxon>
        <taxon>Sordariales</taxon>
        <taxon>Chaetomiaceae</taxon>
        <taxon>Parachaetomium</taxon>
    </lineage>
</organism>
<evidence type="ECO:0000313" key="3">
    <source>
        <dbReference type="Proteomes" id="UP001303115"/>
    </source>
</evidence>
<keyword evidence="3" id="KW-1185">Reference proteome</keyword>
<reference evidence="3" key="1">
    <citation type="journal article" date="2023" name="Mol. Phylogenet. Evol.">
        <title>Genome-scale phylogeny and comparative genomics of the fungal order Sordariales.</title>
        <authorList>
            <person name="Hensen N."/>
            <person name="Bonometti L."/>
            <person name="Westerberg I."/>
            <person name="Brannstrom I.O."/>
            <person name="Guillou S."/>
            <person name="Cros-Aarteil S."/>
            <person name="Calhoun S."/>
            <person name="Haridas S."/>
            <person name="Kuo A."/>
            <person name="Mondo S."/>
            <person name="Pangilinan J."/>
            <person name="Riley R."/>
            <person name="LaButti K."/>
            <person name="Andreopoulos B."/>
            <person name="Lipzen A."/>
            <person name="Chen C."/>
            <person name="Yan M."/>
            <person name="Daum C."/>
            <person name="Ng V."/>
            <person name="Clum A."/>
            <person name="Steindorff A."/>
            <person name="Ohm R.A."/>
            <person name="Martin F."/>
            <person name="Silar P."/>
            <person name="Natvig D.O."/>
            <person name="Lalanne C."/>
            <person name="Gautier V."/>
            <person name="Ament-Velasquez S.L."/>
            <person name="Kruys A."/>
            <person name="Hutchinson M.I."/>
            <person name="Powell A.J."/>
            <person name="Barry K."/>
            <person name="Miller A.N."/>
            <person name="Grigoriev I.V."/>
            <person name="Debuchy R."/>
            <person name="Gladieux P."/>
            <person name="Hiltunen Thoren M."/>
            <person name="Johannesson H."/>
        </authorList>
    </citation>
    <scope>NUCLEOTIDE SEQUENCE [LARGE SCALE GENOMIC DNA]</scope>
    <source>
        <strain evidence="3">CBS 284.82</strain>
    </source>
</reference>
<proteinExistence type="predicted"/>
<accession>A0AAN6SRQ6</accession>
<feature type="non-terminal residue" evidence="2">
    <location>
        <position position="75"/>
    </location>
</feature>
<protein>
    <submittedName>
        <fullName evidence="2">Uncharacterized protein</fullName>
    </submittedName>
</protein>
<comment type="caution">
    <text evidence="2">The sequence shown here is derived from an EMBL/GenBank/DDBJ whole genome shotgun (WGS) entry which is preliminary data.</text>
</comment>
<dbReference type="Proteomes" id="UP001303115">
    <property type="component" value="Unassembled WGS sequence"/>
</dbReference>
<gene>
    <name evidence="2" type="ORF">C8A01DRAFT_36462</name>
</gene>
<name>A0AAN6SRQ6_9PEZI</name>